<reference evidence="1 2" key="1">
    <citation type="submission" date="2021-06" db="EMBL/GenBank/DDBJ databases">
        <title>Caerostris darwini draft genome.</title>
        <authorList>
            <person name="Kono N."/>
            <person name="Arakawa K."/>
        </authorList>
    </citation>
    <scope>NUCLEOTIDE SEQUENCE [LARGE SCALE GENOMIC DNA]</scope>
</reference>
<protein>
    <submittedName>
        <fullName evidence="1">Uncharacterized protein</fullName>
    </submittedName>
</protein>
<organism evidence="1 2">
    <name type="scientific">Caerostris darwini</name>
    <dbReference type="NCBI Taxonomy" id="1538125"/>
    <lineage>
        <taxon>Eukaryota</taxon>
        <taxon>Metazoa</taxon>
        <taxon>Ecdysozoa</taxon>
        <taxon>Arthropoda</taxon>
        <taxon>Chelicerata</taxon>
        <taxon>Arachnida</taxon>
        <taxon>Araneae</taxon>
        <taxon>Araneomorphae</taxon>
        <taxon>Entelegynae</taxon>
        <taxon>Araneoidea</taxon>
        <taxon>Araneidae</taxon>
        <taxon>Caerostris</taxon>
    </lineage>
</organism>
<sequence length="84" mass="9032">MICNNPNAYPVKPPTGCGGVEKLDSKVLDSNHTDGRTSLTERMVIISEESGSKPVPEMLVPFHAMLSPLAQKGEQKENPNSLGI</sequence>
<gene>
    <name evidence="1" type="ORF">CDAR_544431</name>
</gene>
<dbReference type="EMBL" id="BPLQ01009506">
    <property type="protein sequence ID" value="GIY44357.1"/>
    <property type="molecule type" value="Genomic_DNA"/>
</dbReference>
<comment type="caution">
    <text evidence="1">The sequence shown here is derived from an EMBL/GenBank/DDBJ whole genome shotgun (WGS) entry which is preliminary data.</text>
</comment>
<dbReference type="AlphaFoldDB" id="A0AAV4THI7"/>
<keyword evidence="2" id="KW-1185">Reference proteome</keyword>
<evidence type="ECO:0000313" key="1">
    <source>
        <dbReference type="EMBL" id="GIY44357.1"/>
    </source>
</evidence>
<name>A0AAV4THI7_9ARAC</name>
<proteinExistence type="predicted"/>
<accession>A0AAV4THI7</accession>
<evidence type="ECO:0000313" key="2">
    <source>
        <dbReference type="Proteomes" id="UP001054837"/>
    </source>
</evidence>
<dbReference type="Proteomes" id="UP001054837">
    <property type="component" value="Unassembled WGS sequence"/>
</dbReference>